<feature type="compositionally biased region" description="Polar residues" evidence="1">
    <location>
        <begin position="179"/>
        <end position="189"/>
    </location>
</feature>
<feature type="compositionally biased region" description="Polar residues" evidence="1">
    <location>
        <begin position="331"/>
        <end position="343"/>
    </location>
</feature>
<accession>A0A067T8L1</accession>
<feature type="compositionally biased region" description="Low complexity" evidence="1">
    <location>
        <begin position="149"/>
        <end position="158"/>
    </location>
</feature>
<dbReference type="HOGENOM" id="CLU_586653_0_0_1"/>
<feature type="compositionally biased region" description="Basic and acidic residues" evidence="1">
    <location>
        <begin position="267"/>
        <end position="293"/>
    </location>
</feature>
<feature type="region of interest" description="Disordered" evidence="1">
    <location>
        <begin position="118"/>
        <end position="193"/>
    </location>
</feature>
<reference evidence="3" key="1">
    <citation type="journal article" date="2014" name="Proc. Natl. Acad. Sci. U.S.A.">
        <title>Extensive sampling of basidiomycete genomes demonstrates inadequacy of the white-rot/brown-rot paradigm for wood decay fungi.</title>
        <authorList>
            <person name="Riley R."/>
            <person name="Salamov A.A."/>
            <person name="Brown D.W."/>
            <person name="Nagy L.G."/>
            <person name="Floudas D."/>
            <person name="Held B.W."/>
            <person name="Levasseur A."/>
            <person name="Lombard V."/>
            <person name="Morin E."/>
            <person name="Otillar R."/>
            <person name="Lindquist E.A."/>
            <person name="Sun H."/>
            <person name="LaButti K.M."/>
            <person name="Schmutz J."/>
            <person name="Jabbour D."/>
            <person name="Luo H."/>
            <person name="Baker S.E."/>
            <person name="Pisabarro A.G."/>
            <person name="Walton J.D."/>
            <person name="Blanchette R.A."/>
            <person name="Henrissat B."/>
            <person name="Martin F."/>
            <person name="Cullen D."/>
            <person name="Hibbett D.S."/>
            <person name="Grigoriev I.V."/>
        </authorList>
    </citation>
    <scope>NUCLEOTIDE SEQUENCE [LARGE SCALE GENOMIC DNA]</scope>
    <source>
        <strain evidence="3">CBS 339.88</strain>
    </source>
</reference>
<evidence type="ECO:0000313" key="2">
    <source>
        <dbReference type="EMBL" id="KDR78712.1"/>
    </source>
</evidence>
<name>A0A067T8L1_GALM3</name>
<dbReference type="AlphaFoldDB" id="A0A067T8L1"/>
<keyword evidence="3" id="KW-1185">Reference proteome</keyword>
<sequence length="466" mass="50695">MSARQPFFPQAPVRSDSRTNFVADQGNPLHSSSGAVEVEAKKLDGSLVSGSVASLNGNGMISNSRPTSGLGGLVKKRSNAAGSAAINRPGTADPHSSRAHQGRLANVQNFQVPVVAPTPQQAMRSSSSLLSRNTGSGALPLNNPFKVPSISDSSSNSDKSSEKNAHISTSDTTSSLLDASNNRESSLPKSDSDLVTEAFMQPPSLKFKHAGNSIGPRRIFIDPGPVQNDTFGNDKSISAHEVTEDGRIKAMPQRKRTRNEVDDDDEAYRHENPSKRHKGHPDNGTHESRRAFSRELLPGVERPSSGLSHTADRHSHGYQTQESPVARQKSRGQSQRGPSNSPLGANYSPYDMRHAQPRQEEAGALDKLLGQDTNGYVRENMDDYDRLVEKWTNCTMKEWLAGADEVASQYHKILDFVKEYVSVKLKLYGSFDTTIGKHNALLGDRNHVLDVARKRLVEESGSVLGK</sequence>
<protein>
    <recommendedName>
        <fullName evidence="4">Extracellular mutant protein 11 C-terminal domain-containing protein</fullName>
    </recommendedName>
</protein>
<dbReference type="Proteomes" id="UP000027222">
    <property type="component" value="Unassembled WGS sequence"/>
</dbReference>
<proteinExistence type="predicted"/>
<dbReference type="EMBL" id="KL142374">
    <property type="protein sequence ID" value="KDR78712.1"/>
    <property type="molecule type" value="Genomic_DNA"/>
</dbReference>
<feature type="compositionally biased region" description="Polar residues" evidence="1">
    <location>
        <begin position="54"/>
        <end position="67"/>
    </location>
</feature>
<evidence type="ECO:0000256" key="1">
    <source>
        <dbReference type="SAM" id="MobiDB-lite"/>
    </source>
</evidence>
<feature type="compositionally biased region" description="Polar residues" evidence="1">
    <location>
        <begin position="227"/>
        <end position="236"/>
    </location>
</feature>
<gene>
    <name evidence="2" type="ORF">GALMADRAFT_154657</name>
</gene>
<feature type="compositionally biased region" description="Basic and acidic residues" evidence="1">
    <location>
        <begin position="237"/>
        <end position="248"/>
    </location>
</feature>
<evidence type="ECO:0000313" key="3">
    <source>
        <dbReference type="Proteomes" id="UP000027222"/>
    </source>
</evidence>
<evidence type="ECO:0008006" key="4">
    <source>
        <dbReference type="Google" id="ProtNLM"/>
    </source>
</evidence>
<organism evidence="2 3">
    <name type="scientific">Galerina marginata (strain CBS 339.88)</name>
    <dbReference type="NCBI Taxonomy" id="685588"/>
    <lineage>
        <taxon>Eukaryota</taxon>
        <taxon>Fungi</taxon>
        <taxon>Dikarya</taxon>
        <taxon>Basidiomycota</taxon>
        <taxon>Agaricomycotina</taxon>
        <taxon>Agaricomycetes</taxon>
        <taxon>Agaricomycetidae</taxon>
        <taxon>Agaricales</taxon>
        <taxon>Agaricineae</taxon>
        <taxon>Strophariaceae</taxon>
        <taxon>Galerina</taxon>
    </lineage>
</organism>
<feature type="region of interest" description="Disordered" evidence="1">
    <location>
        <begin position="54"/>
        <end position="102"/>
    </location>
</feature>
<dbReference type="OrthoDB" id="3261714at2759"/>
<feature type="region of interest" description="Disordered" evidence="1">
    <location>
        <begin position="216"/>
        <end position="351"/>
    </location>
</feature>
<feature type="compositionally biased region" description="Low complexity" evidence="1">
    <location>
        <begin position="168"/>
        <end position="178"/>
    </location>
</feature>